<reference evidence="3 4" key="1">
    <citation type="submission" date="2017-04" db="EMBL/GenBank/DDBJ databases">
        <authorList>
            <person name="Afonso C.L."/>
            <person name="Miller P.J."/>
            <person name="Scott M.A."/>
            <person name="Spackman E."/>
            <person name="Goraichik I."/>
            <person name="Dimitrov K.M."/>
            <person name="Suarez D.L."/>
            <person name="Swayne D.E."/>
        </authorList>
    </citation>
    <scope>NUCLEOTIDE SEQUENCE [LARGE SCALE GENOMIC DNA]</scope>
    <source>
        <strain evidence="3 4">VK13</strain>
    </source>
</reference>
<name>A0A1W1Y853_9BURK</name>
<organism evidence="3 4">
    <name type="scientific">Polynucleobacter kasalickyi</name>
    <dbReference type="NCBI Taxonomy" id="1938817"/>
    <lineage>
        <taxon>Bacteria</taxon>
        <taxon>Pseudomonadati</taxon>
        <taxon>Pseudomonadota</taxon>
        <taxon>Betaproteobacteria</taxon>
        <taxon>Burkholderiales</taxon>
        <taxon>Burkholderiaceae</taxon>
        <taxon>Polynucleobacter</taxon>
    </lineage>
</organism>
<protein>
    <submittedName>
        <fullName evidence="3">Thiosulfate-binding protein SoxY</fullName>
    </submittedName>
</protein>
<dbReference type="InterPro" id="IPR016568">
    <property type="entry name" value="Sulphur_oxidation_SoxY"/>
</dbReference>
<dbReference type="OrthoDB" id="9798154at2"/>
<dbReference type="NCBIfam" id="TIGR04488">
    <property type="entry name" value="SoxY_true_GGCGG"/>
    <property type="match status" value="1"/>
</dbReference>
<dbReference type="InterPro" id="IPR032711">
    <property type="entry name" value="SoxY"/>
</dbReference>
<keyword evidence="4" id="KW-1185">Reference proteome</keyword>
<dbReference type="EMBL" id="FWXJ01000002">
    <property type="protein sequence ID" value="SMC32336.1"/>
    <property type="molecule type" value="Genomic_DNA"/>
</dbReference>
<dbReference type="STRING" id="1938817.SAMN06296008_10284"/>
<dbReference type="PIRSF" id="PIRSF010312">
    <property type="entry name" value="Sulphur_oxidation_SoxY"/>
    <property type="match status" value="1"/>
</dbReference>
<dbReference type="InterPro" id="IPR038162">
    <property type="entry name" value="SoxY_sf"/>
</dbReference>
<proteinExistence type="predicted"/>
<evidence type="ECO:0000313" key="3">
    <source>
        <dbReference type="EMBL" id="SMC32336.1"/>
    </source>
</evidence>
<accession>A0A1W1Y853</accession>
<evidence type="ECO:0000256" key="1">
    <source>
        <dbReference type="SAM" id="SignalP"/>
    </source>
</evidence>
<dbReference type="AlphaFoldDB" id="A0A1W1Y853"/>
<feature type="chain" id="PRO_5012641980" evidence="1">
    <location>
        <begin position="28"/>
        <end position="148"/>
    </location>
</feature>
<feature type="domain" description="Ig-like SoxY" evidence="2">
    <location>
        <begin position="47"/>
        <end position="146"/>
    </location>
</feature>
<evidence type="ECO:0000313" key="4">
    <source>
        <dbReference type="Proteomes" id="UP000192708"/>
    </source>
</evidence>
<sequence length="148" mass="15671">MNRRELLKMTTLFGLMASSGLITQAQANEWEKQAFEGKSLDDVVKALGGGGTEKSSGVNLTAPDIAENGAVVPIVIATTLKASQMAIIVEKNPTALSGIFYFPEGAEPFVSTRVKMAQTSNVYALVKADQKWYIASKEVKVTLGGCGG</sequence>
<evidence type="ECO:0000259" key="2">
    <source>
        <dbReference type="Pfam" id="PF13501"/>
    </source>
</evidence>
<dbReference type="RefSeq" id="WP_084282343.1">
    <property type="nucleotide sequence ID" value="NZ_FWXJ01000002.1"/>
</dbReference>
<dbReference type="Proteomes" id="UP000192708">
    <property type="component" value="Unassembled WGS sequence"/>
</dbReference>
<dbReference type="Pfam" id="PF13501">
    <property type="entry name" value="SoxY"/>
    <property type="match status" value="1"/>
</dbReference>
<keyword evidence="1" id="KW-0732">Signal</keyword>
<dbReference type="Gene3D" id="2.60.40.2470">
    <property type="entry name" value="SoxY domain"/>
    <property type="match status" value="1"/>
</dbReference>
<feature type="signal peptide" evidence="1">
    <location>
        <begin position="1"/>
        <end position="27"/>
    </location>
</feature>
<gene>
    <name evidence="3" type="ORF">SAMN06296008_10284</name>
</gene>